<dbReference type="PANTHER" id="PTHR40266">
    <property type="entry name" value="TOXIN HIGB-1"/>
    <property type="match status" value="1"/>
</dbReference>
<dbReference type="EMBL" id="BMLX01000002">
    <property type="protein sequence ID" value="GGP21393.1"/>
    <property type="molecule type" value="Genomic_DNA"/>
</dbReference>
<dbReference type="Gene3D" id="3.30.2310.20">
    <property type="entry name" value="RelE-like"/>
    <property type="match status" value="1"/>
</dbReference>
<comment type="caution">
    <text evidence="1">The sequence shown here is derived from an EMBL/GenBank/DDBJ whole genome shotgun (WGS) entry which is preliminary data.</text>
</comment>
<dbReference type="Pfam" id="PF05015">
    <property type="entry name" value="HigB-like_toxin"/>
    <property type="match status" value="1"/>
</dbReference>
<dbReference type="InterPro" id="IPR035093">
    <property type="entry name" value="RelE/ParE_toxin_dom_sf"/>
</dbReference>
<reference evidence="2" key="1">
    <citation type="journal article" date="2019" name="Int. J. Syst. Evol. Microbiol.">
        <title>The Global Catalogue of Microorganisms (GCM) 10K type strain sequencing project: providing services to taxonomists for standard genome sequencing and annotation.</title>
        <authorList>
            <consortium name="The Broad Institute Genomics Platform"/>
            <consortium name="The Broad Institute Genome Sequencing Center for Infectious Disease"/>
            <person name="Wu L."/>
            <person name="Ma J."/>
        </authorList>
    </citation>
    <scope>NUCLEOTIDE SEQUENCE [LARGE SCALE GENOMIC DNA]</scope>
    <source>
        <strain evidence="2">CGMCC 1.8859</strain>
    </source>
</reference>
<dbReference type="PANTHER" id="PTHR40266:SF2">
    <property type="entry name" value="TOXIN HIGB-1"/>
    <property type="match status" value="1"/>
</dbReference>
<accession>A0ABQ2P968</accession>
<dbReference type="SUPFAM" id="SSF143011">
    <property type="entry name" value="RelE-like"/>
    <property type="match status" value="1"/>
</dbReference>
<proteinExistence type="predicted"/>
<name>A0ABQ2P968_9NEIS</name>
<evidence type="ECO:0000313" key="1">
    <source>
        <dbReference type="EMBL" id="GGP21393.1"/>
    </source>
</evidence>
<dbReference type="InterPro" id="IPR007711">
    <property type="entry name" value="HigB-1"/>
</dbReference>
<evidence type="ECO:0000313" key="2">
    <source>
        <dbReference type="Proteomes" id="UP000637267"/>
    </source>
</evidence>
<organism evidence="1 2">
    <name type="scientific">Silvimonas iriomotensis</name>
    <dbReference type="NCBI Taxonomy" id="449662"/>
    <lineage>
        <taxon>Bacteria</taxon>
        <taxon>Pseudomonadati</taxon>
        <taxon>Pseudomonadota</taxon>
        <taxon>Betaproteobacteria</taxon>
        <taxon>Neisseriales</taxon>
        <taxon>Chitinibacteraceae</taxon>
        <taxon>Silvimonas</taxon>
    </lineage>
</organism>
<protein>
    <submittedName>
        <fullName evidence="1">Plasmid maintenance system killer protein</fullName>
    </submittedName>
</protein>
<dbReference type="RefSeq" id="WP_188704214.1">
    <property type="nucleotide sequence ID" value="NZ_BMLX01000002.1"/>
</dbReference>
<sequence length="94" mass="10904">MAIQTFRNKETAAIWAGEPVRKLPLEIQNVARRKLRMINAALTLDDLRIPPANRLEPLQGKRSGQYSIRINNQWRICFQWDNGNAFDVGIVDYH</sequence>
<gene>
    <name evidence="1" type="ORF">GCM10010970_20250</name>
</gene>
<keyword evidence="2" id="KW-1185">Reference proteome</keyword>
<dbReference type="Proteomes" id="UP000637267">
    <property type="component" value="Unassembled WGS sequence"/>
</dbReference>